<feature type="transmembrane region" description="Helical" evidence="1">
    <location>
        <begin position="37"/>
        <end position="57"/>
    </location>
</feature>
<dbReference type="RefSeq" id="WP_012386946.1">
    <property type="nucleotide sequence ID" value="NC_010597.1"/>
</dbReference>
<evidence type="ECO:0000256" key="1">
    <source>
        <dbReference type="SAM" id="Phobius"/>
    </source>
</evidence>
<reference evidence="2" key="1">
    <citation type="journal article" date="2006" name="Microbiology">
        <title>Two novel conjugative plasmids from a single strain of Sulfolobus.</title>
        <authorList>
            <person name="Erauso G."/>
            <person name="Stedman K.M."/>
            <person name="van de Werken H.J."/>
            <person name="Zillig W."/>
            <person name="van der Oost J."/>
        </authorList>
    </citation>
    <scope>NUCLEOTIDE SEQUENCE</scope>
    <source>
        <strain evidence="2">SOG2/4</strain>
        <plasmid evidence="2">pSOG1</plasmid>
    </source>
</reference>
<feature type="transmembrane region" description="Helical" evidence="1">
    <location>
        <begin position="63"/>
        <end position="81"/>
    </location>
</feature>
<sequence length="82" mass="9471">MIGLEGAANFLVSLLMQIYQAIYQISEELLGGMPSEYLIIFMFLATATFPAALMYVFVAYRKYIMYLLMFGWFLFILAVILF</sequence>
<protein>
    <submittedName>
        <fullName evidence="2">Uncharacterized protein</fullName>
    </submittedName>
</protein>
<organism evidence="2">
    <name type="scientific">Saccharolobus islandicus</name>
    <name type="common">Sulfolobus islandicus</name>
    <dbReference type="NCBI Taxonomy" id="43080"/>
    <lineage>
        <taxon>Archaea</taxon>
        <taxon>Thermoproteota</taxon>
        <taxon>Thermoprotei</taxon>
        <taxon>Sulfolobales</taxon>
        <taxon>Sulfolobaceae</taxon>
        <taxon>Saccharolobus</taxon>
    </lineage>
</organism>
<name>Q0ZNU9_SACIS</name>
<accession>Q0ZNU9</accession>
<keyword evidence="1" id="KW-0812">Transmembrane</keyword>
<proteinExistence type="predicted"/>
<dbReference type="AlphaFoldDB" id="Q0ZNU9"/>
<keyword evidence="2" id="KW-0614">Plasmid</keyword>
<geneLocation type="plasmid" evidence="2">
    <name>pSOG1</name>
</geneLocation>
<keyword evidence="1" id="KW-0472">Membrane</keyword>
<dbReference type="EMBL" id="DQ335583">
    <property type="protein sequence ID" value="ABE99617.1"/>
    <property type="molecule type" value="Genomic_DNA"/>
</dbReference>
<keyword evidence="1" id="KW-1133">Transmembrane helix</keyword>
<evidence type="ECO:0000313" key="2">
    <source>
        <dbReference type="EMBL" id="ABE99617.1"/>
    </source>
</evidence>